<evidence type="ECO:0000313" key="2">
    <source>
        <dbReference type="Proteomes" id="UP001500454"/>
    </source>
</evidence>
<proteinExistence type="predicted"/>
<reference evidence="2" key="1">
    <citation type="journal article" date="2019" name="Int. J. Syst. Evol. Microbiol.">
        <title>The Global Catalogue of Microorganisms (GCM) 10K type strain sequencing project: providing services to taxonomists for standard genome sequencing and annotation.</title>
        <authorList>
            <consortium name="The Broad Institute Genomics Platform"/>
            <consortium name="The Broad Institute Genome Sequencing Center for Infectious Disease"/>
            <person name="Wu L."/>
            <person name="Ma J."/>
        </authorList>
    </citation>
    <scope>NUCLEOTIDE SEQUENCE [LARGE SCALE GENOMIC DNA]</scope>
    <source>
        <strain evidence="2">JCM 17924</strain>
    </source>
</reference>
<name>A0ABP8IYM2_9BACT</name>
<protein>
    <recommendedName>
        <fullName evidence="3">TlpA family protein disulfide reductase</fullName>
    </recommendedName>
</protein>
<dbReference type="RefSeq" id="WP_345223625.1">
    <property type="nucleotide sequence ID" value="NZ_BAABHA010000004.1"/>
</dbReference>
<keyword evidence="2" id="KW-1185">Reference proteome</keyword>
<dbReference type="EMBL" id="BAABHA010000004">
    <property type="protein sequence ID" value="GAA4380545.1"/>
    <property type="molecule type" value="Genomic_DNA"/>
</dbReference>
<organism evidence="1 2">
    <name type="scientific">Hymenobacter koreensis</name>
    <dbReference type="NCBI Taxonomy" id="1084523"/>
    <lineage>
        <taxon>Bacteria</taxon>
        <taxon>Pseudomonadati</taxon>
        <taxon>Bacteroidota</taxon>
        <taxon>Cytophagia</taxon>
        <taxon>Cytophagales</taxon>
        <taxon>Hymenobacteraceae</taxon>
        <taxon>Hymenobacter</taxon>
    </lineage>
</organism>
<dbReference type="SUPFAM" id="SSF52833">
    <property type="entry name" value="Thioredoxin-like"/>
    <property type="match status" value="1"/>
</dbReference>
<dbReference type="Gene3D" id="3.40.30.10">
    <property type="entry name" value="Glutaredoxin"/>
    <property type="match status" value="1"/>
</dbReference>
<dbReference type="InterPro" id="IPR036249">
    <property type="entry name" value="Thioredoxin-like_sf"/>
</dbReference>
<dbReference type="Proteomes" id="UP001500454">
    <property type="component" value="Unassembled WGS sequence"/>
</dbReference>
<evidence type="ECO:0008006" key="3">
    <source>
        <dbReference type="Google" id="ProtNLM"/>
    </source>
</evidence>
<sequence length="90" mass="10292">MKLHRQYRGRGFEVYSVSIDELREKWVQAVAQDSLDWVHVSDLRGFESPVVRTYAAESIPLTLLLDPQGRIVARNLRGAELAEKVATLIR</sequence>
<gene>
    <name evidence="1" type="ORF">GCM10023186_19140</name>
</gene>
<comment type="caution">
    <text evidence="1">The sequence shown here is derived from an EMBL/GenBank/DDBJ whole genome shotgun (WGS) entry which is preliminary data.</text>
</comment>
<evidence type="ECO:0000313" key="1">
    <source>
        <dbReference type="EMBL" id="GAA4380545.1"/>
    </source>
</evidence>
<accession>A0ABP8IYM2</accession>